<proteinExistence type="predicted"/>
<evidence type="ECO:0000313" key="2">
    <source>
        <dbReference type="Proteomes" id="UP000006620"/>
    </source>
</evidence>
<dbReference type="KEGG" id="pms:KNP414_02193"/>
<dbReference type="EMBL" id="CP002869">
    <property type="protein sequence ID" value="AEI40754.1"/>
    <property type="molecule type" value="Genomic_DNA"/>
</dbReference>
<organism evidence="1 2">
    <name type="scientific">Paenibacillus mucilaginosus (strain KNP414)</name>
    <dbReference type="NCBI Taxonomy" id="1036673"/>
    <lineage>
        <taxon>Bacteria</taxon>
        <taxon>Bacillati</taxon>
        <taxon>Bacillota</taxon>
        <taxon>Bacilli</taxon>
        <taxon>Bacillales</taxon>
        <taxon>Paenibacillaceae</taxon>
        <taxon>Paenibacillus</taxon>
    </lineage>
</organism>
<dbReference type="HOGENOM" id="CLU_3219498_0_0_9"/>
<sequence length="44" mass="4964">MVFLIIFPSPVDNKKMKVYIYLKSKIIELKMSCGGDAGCPFHSN</sequence>
<reference evidence="2" key="1">
    <citation type="submission" date="2011-06" db="EMBL/GenBank/DDBJ databases">
        <title>Complete genome sequence of Paenibacillus mucilaginosus KNP414.</title>
        <authorList>
            <person name="Wang J."/>
            <person name="Hu S."/>
            <person name="Hu X."/>
            <person name="Zhang B."/>
            <person name="Dong D."/>
            <person name="Zhang S."/>
            <person name="Zhao K."/>
            <person name="Wu D."/>
        </authorList>
    </citation>
    <scope>NUCLEOTIDE SEQUENCE [LARGE SCALE GENOMIC DNA]</scope>
    <source>
        <strain evidence="2">KNP414</strain>
    </source>
</reference>
<dbReference type="AlphaFoldDB" id="F8F524"/>
<name>F8F524_PAEMK</name>
<evidence type="ECO:0000313" key="1">
    <source>
        <dbReference type="EMBL" id="AEI40754.1"/>
    </source>
</evidence>
<gene>
    <name evidence="1" type="ordered locus">KNP414_02193</name>
</gene>
<accession>F8F524</accession>
<dbReference type="Proteomes" id="UP000006620">
    <property type="component" value="Chromosome"/>
</dbReference>
<reference evidence="1 2" key="2">
    <citation type="journal article" date="2013" name="Genome Announc.">
        <title>Genome Sequence of Growth-Improving Paenibacillus mucilaginosus Strain KNP414.</title>
        <authorList>
            <person name="Lu J.J."/>
            <person name="Wang J.F."/>
            <person name="Hu X.F."/>
        </authorList>
    </citation>
    <scope>NUCLEOTIDE SEQUENCE [LARGE SCALE GENOMIC DNA]</scope>
    <source>
        <strain evidence="1 2">KNP414</strain>
    </source>
</reference>
<protein>
    <submittedName>
        <fullName evidence="1">Uncharacterized protein</fullName>
    </submittedName>
</protein>